<keyword evidence="3" id="KW-1185">Reference proteome</keyword>
<evidence type="ECO:0000313" key="3">
    <source>
        <dbReference type="Proteomes" id="UP000823775"/>
    </source>
</evidence>
<name>A0ABS8RYW3_DATST</name>
<gene>
    <name evidence="2" type="ORF">HAX54_014201</name>
</gene>
<organism evidence="2 3">
    <name type="scientific">Datura stramonium</name>
    <name type="common">Jimsonweed</name>
    <name type="synonym">Common thornapple</name>
    <dbReference type="NCBI Taxonomy" id="4076"/>
    <lineage>
        <taxon>Eukaryota</taxon>
        <taxon>Viridiplantae</taxon>
        <taxon>Streptophyta</taxon>
        <taxon>Embryophyta</taxon>
        <taxon>Tracheophyta</taxon>
        <taxon>Spermatophyta</taxon>
        <taxon>Magnoliopsida</taxon>
        <taxon>eudicotyledons</taxon>
        <taxon>Gunneridae</taxon>
        <taxon>Pentapetalae</taxon>
        <taxon>asterids</taxon>
        <taxon>lamiids</taxon>
        <taxon>Solanales</taxon>
        <taxon>Solanaceae</taxon>
        <taxon>Solanoideae</taxon>
        <taxon>Datureae</taxon>
        <taxon>Datura</taxon>
    </lineage>
</organism>
<protein>
    <submittedName>
        <fullName evidence="2">Uncharacterized protein</fullName>
    </submittedName>
</protein>
<evidence type="ECO:0000313" key="2">
    <source>
        <dbReference type="EMBL" id="MCD7451937.1"/>
    </source>
</evidence>
<comment type="caution">
    <text evidence="2">The sequence shown here is derived from an EMBL/GenBank/DDBJ whole genome shotgun (WGS) entry which is preliminary data.</text>
</comment>
<dbReference type="EMBL" id="JACEIK010000188">
    <property type="protein sequence ID" value="MCD7451937.1"/>
    <property type="molecule type" value="Genomic_DNA"/>
</dbReference>
<reference evidence="2 3" key="1">
    <citation type="journal article" date="2021" name="BMC Genomics">
        <title>Datura genome reveals duplications of psychoactive alkaloid biosynthetic genes and high mutation rate following tissue culture.</title>
        <authorList>
            <person name="Rajewski A."/>
            <person name="Carter-House D."/>
            <person name="Stajich J."/>
            <person name="Litt A."/>
        </authorList>
    </citation>
    <scope>NUCLEOTIDE SEQUENCE [LARGE SCALE GENOMIC DNA]</scope>
    <source>
        <strain evidence="2">AR-01</strain>
    </source>
</reference>
<sequence length="110" mass="12802">MERLLIKNVAQCMNVTYTKESFLWSYLLVVEPMARHNMVAASDSKFPKWQANQKQAHRRTSCSRSGTSRAEEEFQANETETEFFGIEFQTFHDENGIPQDVRDVKYTTTS</sequence>
<proteinExistence type="predicted"/>
<dbReference type="Proteomes" id="UP000823775">
    <property type="component" value="Unassembled WGS sequence"/>
</dbReference>
<evidence type="ECO:0000256" key="1">
    <source>
        <dbReference type="SAM" id="MobiDB-lite"/>
    </source>
</evidence>
<accession>A0ABS8RYW3</accession>
<feature type="region of interest" description="Disordered" evidence="1">
    <location>
        <begin position="50"/>
        <end position="76"/>
    </location>
</feature>